<dbReference type="CDD" id="cd02248">
    <property type="entry name" value="Peptidase_C1A"/>
    <property type="match status" value="1"/>
</dbReference>
<dbReference type="EnsemblProtists" id="HpaT802087">
    <property type="protein sequence ID" value="HpaP802087"/>
    <property type="gene ID" value="HpaG802087"/>
</dbReference>
<dbReference type="Gene3D" id="3.90.70.10">
    <property type="entry name" value="Cysteine proteinases"/>
    <property type="match status" value="1"/>
</dbReference>
<accession>M4B735</accession>
<protein>
    <recommendedName>
        <fullName evidence="4">Peptidase C1A papain C-terminal domain-containing protein</fullName>
    </recommendedName>
</protein>
<dbReference type="SMART" id="SM00645">
    <property type="entry name" value="Pept_C1"/>
    <property type="match status" value="1"/>
</dbReference>
<dbReference type="OMA" id="IWGSRND"/>
<sequence length="493" mass="53781">MMMITTATRSSVWSKWFAFVTVAAIPSVTIQALDNRLTFGTLQSCDDVQCRWADRDGVAVAPDVMVTHFLQDERIHEGPSAYRRRMEEHVEYLETVHKHAMKHNWAFSYAMGVNSRHLYHEGGRSLSPVDFVQQEHEAAQRQQQRRLTERPQRFATSTPEYRETLNWCSRDNSRHESICTDVKSQNQCGSCWAFAAADSIETAVAVNAGTKPQSLSPQQFLDCSSRVMTATFDYCWAEGGVDGASWLQSQMIWGSRNDACNGGMTHAAFADAAQLKWSLLSQLSLPYNELETPFETSSGAVADVCNSSTTDDAAASISGWEQVVGPSCKESSDSTELLKLALQRQPVSVAINSGGSFDAYKGGIYACPNDGSFASSAEINHAVVLVGYGSDGTTDYWIIKNSYGASWGEKGFLRLAMDSKINCGLSVFAVMPTGATVGPAQTTVDGGGRVYFVGMTPESWIILGSAVGLTTGILTLIGAIYASRQRNAFKEPM</sequence>
<evidence type="ECO:0000313" key="5">
    <source>
        <dbReference type="EnsemblProtists" id="HpaP802087"/>
    </source>
</evidence>
<keyword evidence="3" id="KW-0812">Transmembrane</keyword>
<dbReference type="GO" id="GO:0008234">
    <property type="term" value="F:cysteine-type peptidase activity"/>
    <property type="evidence" value="ECO:0007669"/>
    <property type="project" value="InterPro"/>
</dbReference>
<dbReference type="Pfam" id="PF00112">
    <property type="entry name" value="Peptidase_C1"/>
    <property type="match status" value="1"/>
</dbReference>
<dbReference type="PROSITE" id="PS00139">
    <property type="entry name" value="THIOL_PROTEASE_CYS"/>
    <property type="match status" value="1"/>
</dbReference>
<keyword evidence="2" id="KW-0865">Zymogen</keyword>
<reference evidence="5" key="2">
    <citation type="submission" date="2015-06" db="UniProtKB">
        <authorList>
            <consortium name="EnsemblProtists"/>
        </authorList>
    </citation>
    <scope>IDENTIFICATION</scope>
    <source>
        <strain evidence="5">Emoy2</strain>
    </source>
</reference>
<dbReference type="InterPro" id="IPR025660">
    <property type="entry name" value="Pept_his_AS"/>
</dbReference>
<dbReference type="InterPro" id="IPR000169">
    <property type="entry name" value="Pept_cys_AS"/>
</dbReference>
<keyword evidence="3" id="KW-1133">Transmembrane helix</keyword>
<comment type="similarity">
    <text evidence="1">Belongs to the peptidase C1 family.</text>
</comment>
<feature type="transmembrane region" description="Helical" evidence="3">
    <location>
        <begin position="460"/>
        <end position="483"/>
    </location>
</feature>
<reference evidence="6" key="1">
    <citation type="journal article" date="2010" name="Science">
        <title>Signatures of adaptation to obligate biotrophy in the Hyaloperonospora arabidopsidis genome.</title>
        <authorList>
            <person name="Baxter L."/>
            <person name="Tripathy S."/>
            <person name="Ishaque N."/>
            <person name="Boot N."/>
            <person name="Cabral A."/>
            <person name="Kemen E."/>
            <person name="Thines M."/>
            <person name="Ah-Fong A."/>
            <person name="Anderson R."/>
            <person name="Badejoko W."/>
            <person name="Bittner-Eddy P."/>
            <person name="Boore J.L."/>
            <person name="Chibucos M.C."/>
            <person name="Coates M."/>
            <person name="Dehal P."/>
            <person name="Delehaunty K."/>
            <person name="Dong S."/>
            <person name="Downton P."/>
            <person name="Dumas B."/>
            <person name="Fabro G."/>
            <person name="Fronick C."/>
            <person name="Fuerstenberg S.I."/>
            <person name="Fulton L."/>
            <person name="Gaulin E."/>
            <person name="Govers F."/>
            <person name="Hughes L."/>
            <person name="Humphray S."/>
            <person name="Jiang R.H."/>
            <person name="Judelson H."/>
            <person name="Kamoun S."/>
            <person name="Kyung K."/>
            <person name="Meijer H."/>
            <person name="Minx P."/>
            <person name="Morris P."/>
            <person name="Nelson J."/>
            <person name="Phuntumart V."/>
            <person name="Qutob D."/>
            <person name="Rehmany A."/>
            <person name="Rougon-Cardoso A."/>
            <person name="Ryden P."/>
            <person name="Torto-Alalibo T."/>
            <person name="Studholme D."/>
            <person name="Wang Y."/>
            <person name="Win J."/>
            <person name="Wood J."/>
            <person name="Clifton S.W."/>
            <person name="Rogers J."/>
            <person name="Van den Ackerveken G."/>
            <person name="Jones J.D."/>
            <person name="McDowell J.M."/>
            <person name="Beynon J."/>
            <person name="Tyler B.M."/>
        </authorList>
    </citation>
    <scope>NUCLEOTIDE SEQUENCE [LARGE SCALE GENOMIC DNA]</scope>
    <source>
        <strain evidence="6">Emoy2</strain>
    </source>
</reference>
<dbReference type="Proteomes" id="UP000011713">
    <property type="component" value="Unassembled WGS sequence"/>
</dbReference>
<evidence type="ECO:0000256" key="1">
    <source>
        <dbReference type="ARBA" id="ARBA00008455"/>
    </source>
</evidence>
<dbReference type="PANTHER" id="PTHR12411">
    <property type="entry name" value="CYSTEINE PROTEASE FAMILY C1-RELATED"/>
    <property type="match status" value="1"/>
</dbReference>
<dbReference type="AlphaFoldDB" id="M4B735"/>
<dbReference type="InterPro" id="IPR000668">
    <property type="entry name" value="Peptidase_C1A_C"/>
</dbReference>
<dbReference type="eggNOG" id="KOG1543">
    <property type="taxonomic scope" value="Eukaryota"/>
</dbReference>
<dbReference type="InParanoid" id="M4B735"/>
<dbReference type="InterPro" id="IPR013128">
    <property type="entry name" value="Peptidase_C1A"/>
</dbReference>
<evidence type="ECO:0000256" key="2">
    <source>
        <dbReference type="ARBA" id="ARBA00023145"/>
    </source>
</evidence>
<dbReference type="EMBL" id="JH598637">
    <property type="status" value="NOT_ANNOTATED_CDS"/>
    <property type="molecule type" value="Genomic_DNA"/>
</dbReference>
<evidence type="ECO:0000259" key="4">
    <source>
        <dbReference type="SMART" id="SM00645"/>
    </source>
</evidence>
<feature type="domain" description="Peptidase C1A papain C-terminal" evidence="4">
    <location>
        <begin position="166"/>
        <end position="433"/>
    </location>
</feature>
<dbReference type="SUPFAM" id="SSF54001">
    <property type="entry name" value="Cysteine proteinases"/>
    <property type="match status" value="1"/>
</dbReference>
<proteinExistence type="inferred from homology"/>
<keyword evidence="6" id="KW-1185">Reference proteome</keyword>
<dbReference type="PROSITE" id="PS00639">
    <property type="entry name" value="THIOL_PROTEASE_HIS"/>
    <property type="match status" value="1"/>
</dbReference>
<dbReference type="InterPro" id="IPR039417">
    <property type="entry name" value="Peptidase_C1A_papain-like"/>
</dbReference>
<dbReference type="STRING" id="559515.M4B735"/>
<dbReference type="VEuPathDB" id="FungiDB:HpaG802087"/>
<dbReference type="HOGENOM" id="CLU_562029_0_0_1"/>
<evidence type="ECO:0000256" key="3">
    <source>
        <dbReference type="SAM" id="Phobius"/>
    </source>
</evidence>
<keyword evidence="3" id="KW-0472">Membrane</keyword>
<name>M4B735_HYAAE</name>
<dbReference type="GO" id="GO:0006508">
    <property type="term" value="P:proteolysis"/>
    <property type="evidence" value="ECO:0007669"/>
    <property type="project" value="InterPro"/>
</dbReference>
<dbReference type="PRINTS" id="PR00705">
    <property type="entry name" value="PAPAIN"/>
</dbReference>
<evidence type="ECO:0000313" key="6">
    <source>
        <dbReference type="Proteomes" id="UP000011713"/>
    </source>
</evidence>
<organism evidence="5 6">
    <name type="scientific">Hyaloperonospora arabidopsidis (strain Emoy2)</name>
    <name type="common">Downy mildew agent</name>
    <name type="synonym">Peronospora arabidopsidis</name>
    <dbReference type="NCBI Taxonomy" id="559515"/>
    <lineage>
        <taxon>Eukaryota</taxon>
        <taxon>Sar</taxon>
        <taxon>Stramenopiles</taxon>
        <taxon>Oomycota</taxon>
        <taxon>Peronosporomycetes</taxon>
        <taxon>Peronosporales</taxon>
        <taxon>Peronosporaceae</taxon>
        <taxon>Hyaloperonospora</taxon>
    </lineage>
</organism>
<dbReference type="InterPro" id="IPR038765">
    <property type="entry name" value="Papain-like_cys_pep_sf"/>
</dbReference>